<dbReference type="Proteomes" id="UP000781710">
    <property type="component" value="Unassembled WGS sequence"/>
</dbReference>
<dbReference type="Gene3D" id="3.30.420.10">
    <property type="entry name" value="Ribonuclease H-like superfamily/Ribonuclease H"/>
    <property type="match status" value="1"/>
</dbReference>
<keyword evidence="3" id="KW-1185">Reference proteome</keyword>
<proteinExistence type="predicted"/>
<protein>
    <recommendedName>
        <fullName evidence="1">Integrase catalytic domain-containing protein</fullName>
    </recommendedName>
</protein>
<dbReference type="PANTHER" id="PTHR46889">
    <property type="entry name" value="TRANSPOSASE INSF FOR INSERTION SEQUENCE IS3B-RELATED"/>
    <property type="match status" value="1"/>
</dbReference>
<dbReference type="Pfam" id="PF13333">
    <property type="entry name" value="rve_2"/>
    <property type="match status" value="1"/>
</dbReference>
<dbReference type="SUPFAM" id="SSF53098">
    <property type="entry name" value="Ribonuclease H-like"/>
    <property type="match status" value="1"/>
</dbReference>
<evidence type="ECO:0000313" key="2">
    <source>
        <dbReference type="EMBL" id="KAF1720645.1"/>
    </source>
</evidence>
<evidence type="ECO:0000313" key="3">
    <source>
        <dbReference type="Proteomes" id="UP000781710"/>
    </source>
</evidence>
<feature type="domain" description="Integrase catalytic" evidence="1">
    <location>
        <begin position="51"/>
        <end position="216"/>
    </location>
</feature>
<dbReference type="EMBL" id="PDWW01000043">
    <property type="protein sequence ID" value="KAF1720645.1"/>
    <property type="molecule type" value="Genomic_DNA"/>
</dbReference>
<evidence type="ECO:0000259" key="1">
    <source>
        <dbReference type="PROSITE" id="PS50994"/>
    </source>
</evidence>
<sequence length="216" mass="25596">MHAALRRQGEPIGRRRVERLMRQEGVRACSARLYRRRPGLARFLDSVPSRAHEQPCQRQDQVWVGDVTYLKVAGQWRYLATVMDRYSRRLLGWSLGSERTASLTRRALTAALRTRTPACDTLFHSDRGIEFMANDFRQRLRRSGLVQSVNRPRRMNDNAHMESWNKSMKSDMYHRHRFDSERALRSAINDYIQFYNHQRLHSALGYRSPVEFEQCR</sequence>
<dbReference type="InterPro" id="IPR012337">
    <property type="entry name" value="RNaseH-like_sf"/>
</dbReference>
<comment type="caution">
    <text evidence="2">The sequence shown here is derived from an EMBL/GenBank/DDBJ whole genome shotgun (WGS) entry which is preliminary data.</text>
</comment>
<dbReference type="InterPro" id="IPR036397">
    <property type="entry name" value="RNaseH_sf"/>
</dbReference>
<name>A0ABQ6ZCF2_9GAMM</name>
<organism evidence="2 3">
    <name type="scientific">Pseudoxanthomonas japonensis</name>
    <dbReference type="NCBI Taxonomy" id="69284"/>
    <lineage>
        <taxon>Bacteria</taxon>
        <taxon>Pseudomonadati</taxon>
        <taxon>Pseudomonadota</taxon>
        <taxon>Gammaproteobacteria</taxon>
        <taxon>Lysobacterales</taxon>
        <taxon>Lysobacteraceae</taxon>
        <taxon>Pseudoxanthomonas</taxon>
    </lineage>
</organism>
<dbReference type="PANTHER" id="PTHR46889:SF4">
    <property type="entry name" value="TRANSPOSASE INSO FOR INSERTION SEQUENCE ELEMENT IS911B-RELATED"/>
    <property type="match status" value="1"/>
</dbReference>
<accession>A0ABQ6ZCF2</accession>
<dbReference type="PROSITE" id="PS50994">
    <property type="entry name" value="INTEGRASE"/>
    <property type="match status" value="1"/>
</dbReference>
<dbReference type="InterPro" id="IPR050900">
    <property type="entry name" value="Transposase_IS3/IS150/IS904"/>
</dbReference>
<dbReference type="Pfam" id="PF00665">
    <property type="entry name" value="rve"/>
    <property type="match status" value="1"/>
</dbReference>
<reference evidence="2 3" key="1">
    <citation type="submission" date="2017-10" db="EMBL/GenBank/DDBJ databases">
        <title>Whole genome sequencing of members of genus Pseudoxanthomonas.</title>
        <authorList>
            <person name="Kumar S."/>
            <person name="Bansal K."/>
            <person name="Kaur A."/>
            <person name="Patil P."/>
            <person name="Sharma S."/>
            <person name="Patil P.B."/>
        </authorList>
    </citation>
    <scope>NUCLEOTIDE SEQUENCE [LARGE SCALE GENOMIC DNA]</scope>
    <source>
        <strain evidence="2 3">DSM 17109</strain>
    </source>
</reference>
<dbReference type="InterPro" id="IPR001584">
    <property type="entry name" value="Integrase_cat-core"/>
</dbReference>
<dbReference type="NCBIfam" id="NF033516">
    <property type="entry name" value="transpos_IS3"/>
    <property type="match status" value="1"/>
</dbReference>
<dbReference type="InterPro" id="IPR048020">
    <property type="entry name" value="Transpos_IS3"/>
</dbReference>
<gene>
    <name evidence="2" type="ORF">CSC78_18520</name>
</gene>